<accession>A0A809S7R3</accession>
<name>A0A809S7R3_9PROT</name>
<evidence type="ECO:0000256" key="1">
    <source>
        <dbReference type="SAM" id="SignalP"/>
    </source>
</evidence>
<evidence type="ECO:0000313" key="2">
    <source>
        <dbReference type="EMBL" id="BBO99972.1"/>
    </source>
</evidence>
<dbReference type="RefSeq" id="WP_162083950.1">
    <property type="nucleotide sequence ID" value="NZ_AP021881.1"/>
</dbReference>
<proteinExistence type="predicted"/>
<feature type="chain" id="PRO_5032431132" evidence="1">
    <location>
        <begin position="18"/>
        <end position="126"/>
    </location>
</feature>
<protein>
    <submittedName>
        <fullName evidence="2">Uncharacterized protein</fullName>
    </submittedName>
</protein>
<keyword evidence="1" id="KW-0732">Signal</keyword>
<evidence type="ECO:0000313" key="3">
    <source>
        <dbReference type="Proteomes" id="UP000463939"/>
    </source>
</evidence>
<sequence length="126" mass="14511">MRLRLFIFLLLSCTAHADPDISGNAVEWSGQVTQQYRDGDNTCFELTRHNAMPAKFKTCVYGYYDATQYGMGKWLKVTGLLQTDTTPVTITAAQISLTDAPLPPRRYRSDYGYPRYDPFDPFNRYY</sequence>
<gene>
    <name evidence="2" type="ORF">SFSGTM_06810</name>
</gene>
<dbReference type="EMBL" id="AP021881">
    <property type="protein sequence ID" value="BBO99972.1"/>
    <property type="molecule type" value="Genomic_DNA"/>
</dbReference>
<reference evidence="3" key="1">
    <citation type="submission" date="2019-11" db="EMBL/GenBank/DDBJ databases">
        <title>Isolation and characterization of a novel species in the genus Sulfuriferula.</title>
        <authorList>
            <person name="Mochizuki J."/>
            <person name="Kojima H."/>
            <person name="Fukui M."/>
        </authorList>
    </citation>
    <scope>NUCLEOTIDE SEQUENCE [LARGE SCALE GENOMIC DNA]</scope>
    <source>
        <strain evidence="3">SGTM</strain>
    </source>
</reference>
<dbReference type="KEGG" id="sniv:SFSGTM_06810"/>
<dbReference type="Proteomes" id="UP000463939">
    <property type="component" value="Chromosome"/>
</dbReference>
<keyword evidence="3" id="KW-1185">Reference proteome</keyword>
<feature type="signal peptide" evidence="1">
    <location>
        <begin position="1"/>
        <end position="17"/>
    </location>
</feature>
<organism evidence="2 3">
    <name type="scientific">Sulfuriferula nivalis</name>
    <dbReference type="NCBI Taxonomy" id="2675298"/>
    <lineage>
        <taxon>Bacteria</taxon>
        <taxon>Pseudomonadati</taxon>
        <taxon>Pseudomonadota</taxon>
        <taxon>Betaproteobacteria</taxon>
        <taxon>Nitrosomonadales</taxon>
        <taxon>Sulfuricellaceae</taxon>
        <taxon>Sulfuriferula</taxon>
    </lineage>
</organism>
<dbReference type="AlphaFoldDB" id="A0A809S7R3"/>